<evidence type="ECO:0000256" key="5">
    <source>
        <dbReference type="ARBA" id="ARBA00022692"/>
    </source>
</evidence>
<feature type="transmembrane region" description="Helical" evidence="10">
    <location>
        <begin position="236"/>
        <end position="261"/>
    </location>
</feature>
<dbReference type="InterPro" id="IPR050222">
    <property type="entry name" value="MATE_MdtK"/>
</dbReference>
<feature type="transmembrane region" description="Helical" evidence="10">
    <location>
        <begin position="158"/>
        <end position="178"/>
    </location>
</feature>
<evidence type="ECO:0000256" key="4">
    <source>
        <dbReference type="ARBA" id="ARBA00022475"/>
    </source>
</evidence>
<evidence type="ECO:0000256" key="1">
    <source>
        <dbReference type="ARBA" id="ARBA00004429"/>
    </source>
</evidence>
<accession>A0ABZ0I5D6</accession>
<keyword evidence="5 10" id="KW-0812">Transmembrane</keyword>
<keyword evidence="6 10" id="KW-1133">Transmembrane helix</keyword>
<comment type="subcellular location">
    <subcellularLocation>
        <location evidence="1">Cell inner membrane</location>
        <topology evidence="1">Multi-pass membrane protein</topology>
    </subcellularLocation>
</comment>
<evidence type="ECO:0000313" key="12">
    <source>
        <dbReference type="Proteomes" id="UP001626537"/>
    </source>
</evidence>
<keyword evidence="12" id="KW-1185">Reference proteome</keyword>
<dbReference type="PANTHER" id="PTHR43298">
    <property type="entry name" value="MULTIDRUG RESISTANCE PROTEIN NORM-RELATED"/>
    <property type="match status" value="1"/>
</dbReference>
<dbReference type="InterPro" id="IPR002528">
    <property type="entry name" value="MATE_fam"/>
</dbReference>
<feature type="transmembrane region" description="Helical" evidence="10">
    <location>
        <begin position="354"/>
        <end position="376"/>
    </location>
</feature>
<dbReference type="Proteomes" id="UP001626537">
    <property type="component" value="Chromosome"/>
</dbReference>
<feature type="transmembrane region" description="Helical" evidence="10">
    <location>
        <begin position="388"/>
        <end position="411"/>
    </location>
</feature>
<evidence type="ECO:0000256" key="2">
    <source>
        <dbReference type="ARBA" id="ARBA00022448"/>
    </source>
</evidence>
<reference evidence="11 12" key="1">
    <citation type="submission" date="2023-10" db="EMBL/GenBank/DDBJ databases">
        <title>Two novel species belonging to the OM43/NOR5 clade.</title>
        <authorList>
            <person name="Park M."/>
        </authorList>
    </citation>
    <scope>NUCLEOTIDE SEQUENCE [LARGE SCALE GENOMIC DNA]</scope>
    <source>
        <strain evidence="11 12">IMCC43200</strain>
    </source>
</reference>
<keyword evidence="3" id="KW-0050">Antiport</keyword>
<protein>
    <recommendedName>
        <fullName evidence="9">Multidrug-efflux transporter</fullName>
    </recommendedName>
</protein>
<evidence type="ECO:0000256" key="6">
    <source>
        <dbReference type="ARBA" id="ARBA00022989"/>
    </source>
</evidence>
<feature type="transmembrane region" description="Helical" evidence="10">
    <location>
        <begin position="42"/>
        <end position="67"/>
    </location>
</feature>
<dbReference type="Pfam" id="PF01554">
    <property type="entry name" value="MatE"/>
    <property type="match status" value="2"/>
</dbReference>
<feature type="transmembrane region" description="Helical" evidence="10">
    <location>
        <begin position="129"/>
        <end position="151"/>
    </location>
</feature>
<dbReference type="PIRSF" id="PIRSF006603">
    <property type="entry name" value="DinF"/>
    <property type="match status" value="1"/>
</dbReference>
<evidence type="ECO:0000256" key="10">
    <source>
        <dbReference type="SAM" id="Phobius"/>
    </source>
</evidence>
<organism evidence="11 12">
    <name type="scientific">Congregibacter variabilis</name>
    <dbReference type="NCBI Taxonomy" id="3081200"/>
    <lineage>
        <taxon>Bacteria</taxon>
        <taxon>Pseudomonadati</taxon>
        <taxon>Pseudomonadota</taxon>
        <taxon>Gammaproteobacteria</taxon>
        <taxon>Cellvibrionales</taxon>
        <taxon>Halieaceae</taxon>
        <taxon>Congregibacter</taxon>
    </lineage>
</organism>
<keyword evidence="8 10" id="KW-0472">Membrane</keyword>
<dbReference type="PANTHER" id="PTHR43298:SF2">
    <property type="entry name" value="FMN_FAD EXPORTER YEEO-RELATED"/>
    <property type="match status" value="1"/>
</dbReference>
<keyword evidence="4" id="KW-1003">Cell membrane</keyword>
<name>A0ABZ0I5D6_9GAMM</name>
<dbReference type="NCBIfam" id="TIGR00797">
    <property type="entry name" value="matE"/>
    <property type="match status" value="1"/>
</dbReference>
<evidence type="ECO:0000256" key="9">
    <source>
        <dbReference type="ARBA" id="ARBA00031636"/>
    </source>
</evidence>
<proteinExistence type="predicted"/>
<keyword evidence="2" id="KW-0813">Transport</keyword>
<feature type="transmembrane region" description="Helical" evidence="10">
    <location>
        <begin position="281"/>
        <end position="301"/>
    </location>
</feature>
<gene>
    <name evidence="11" type="ORF">R0135_02065</name>
</gene>
<feature type="transmembrane region" description="Helical" evidence="10">
    <location>
        <begin position="87"/>
        <end position="109"/>
    </location>
</feature>
<dbReference type="InterPro" id="IPR048279">
    <property type="entry name" value="MdtK-like"/>
</dbReference>
<feature type="transmembrane region" description="Helical" evidence="10">
    <location>
        <begin position="417"/>
        <end position="435"/>
    </location>
</feature>
<evidence type="ECO:0000313" key="11">
    <source>
        <dbReference type="EMBL" id="WOJ93968.1"/>
    </source>
</evidence>
<feature type="transmembrane region" description="Helical" evidence="10">
    <location>
        <begin position="190"/>
        <end position="215"/>
    </location>
</feature>
<evidence type="ECO:0000256" key="7">
    <source>
        <dbReference type="ARBA" id="ARBA00023065"/>
    </source>
</evidence>
<evidence type="ECO:0000256" key="3">
    <source>
        <dbReference type="ARBA" id="ARBA00022449"/>
    </source>
</evidence>
<dbReference type="RefSeq" id="WP_407348607.1">
    <property type="nucleotide sequence ID" value="NZ_CP136864.1"/>
</dbReference>
<feature type="transmembrane region" description="Helical" evidence="10">
    <location>
        <begin position="313"/>
        <end position="334"/>
    </location>
</feature>
<dbReference type="CDD" id="cd13133">
    <property type="entry name" value="MATE_like_7"/>
    <property type="match status" value="1"/>
</dbReference>
<evidence type="ECO:0000256" key="8">
    <source>
        <dbReference type="ARBA" id="ARBA00023136"/>
    </source>
</evidence>
<sequence length="454" mass="50183">MWFSRATLNRLFLLALPMVVSQGALALMSFADRFFLSRISPVHVAASLGGGVSFWVCLCFFNGIAAYGNALVAQYFGRRDMRSCPRVVTQGIMLAVVAMPLLLLLAWPMLSLFEWMGHAPELVALEKPYFLTFMSGGFFFLVKTVLASYFSGIARPRVVMIADLIGVFLNIPLSYVLIFGRLGLPELGIVGAALGTVIACILSIAIYLLFYFNPIHARRFHLRKSFVFMPGIMRRYLRLGLPSGFEVLIGMGTFNVFLLMFQSYGVAEGAAMAIVFNWDMLSFVPLMGLNIALMSMIGRTVGAGDMSRTNEVISAGFVMAVSYAGVMGLCFVVFRESLLRMFATPGMDFSPILAVGAPMMIGMATYVVADGLILVCSGVLRGAGDTRWLMVASVSIHILTLIVQVFVIRVWQLGSLVSWYVFVAMLITNALLYLWRVMGSRWRHPERLARVMLE</sequence>
<keyword evidence="7" id="KW-0406">Ion transport</keyword>
<dbReference type="EMBL" id="CP136864">
    <property type="protein sequence ID" value="WOJ93968.1"/>
    <property type="molecule type" value="Genomic_DNA"/>
</dbReference>